<name>A0A1M6GT14_9FIRM</name>
<proteinExistence type="predicted"/>
<organism evidence="1 2">
    <name type="scientific">Parasporobacterium paucivorans DSM 15970</name>
    <dbReference type="NCBI Taxonomy" id="1122934"/>
    <lineage>
        <taxon>Bacteria</taxon>
        <taxon>Bacillati</taxon>
        <taxon>Bacillota</taxon>
        <taxon>Clostridia</taxon>
        <taxon>Lachnospirales</taxon>
        <taxon>Lachnospiraceae</taxon>
        <taxon>Parasporobacterium</taxon>
    </lineage>
</organism>
<sequence>MSNQPFKELTRMEKAEVLKKKIEEVSPAIVSEYYNLYGNRLIQLDINVTEFMNALEFMDVYCQRVIKSSLPCEVPESEINSTLNLFNAILLEDSKNITPEDVRNMKPVCKEMYKSTSIMNSAMAKRFKDCYRGFFKKLDAGL</sequence>
<evidence type="ECO:0000313" key="1">
    <source>
        <dbReference type="EMBL" id="SHJ13071.1"/>
    </source>
</evidence>
<protein>
    <submittedName>
        <fullName evidence="1">Uncharacterized protein</fullName>
    </submittedName>
</protein>
<gene>
    <name evidence="1" type="ORF">SAMN02745691_01381</name>
</gene>
<reference evidence="1 2" key="1">
    <citation type="submission" date="2016-11" db="EMBL/GenBank/DDBJ databases">
        <authorList>
            <person name="Jaros S."/>
            <person name="Januszkiewicz K."/>
            <person name="Wedrychowicz H."/>
        </authorList>
    </citation>
    <scope>NUCLEOTIDE SEQUENCE [LARGE SCALE GENOMIC DNA]</scope>
    <source>
        <strain evidence="1 2">DSM 15970</strain>
    </source>
</reference>
<dbReference type="AlphaFoldDB" id="A0A1M6GT14"/>
<dbReference type="Proteomes" id="UP000184342">
    <property type="component" value="Unassembled WGS sequence"/>
</dbReference>
<dbReference type="RefSeq" id="WP_073993631.1">
    <property type="nucleotide sequence ID" value="NZ_FQYT01000013.1"/>
</dbReference>
<accession>A0A1M6GT14</accession>
<dbReference type="EMBL" id="FQYT01000013">
    <property type="protein sequence ID" value="SHJ13071.1"/>
    <property type="molecule type" value="Genomic_DNA"/>
</dbReference>
<keyword evidence="2" id="KW-1185">Reference proteome</keyword>
<evidence type="ECO:0000313" key="2">
    <source>
        <dbReference type="Proteomes" id="UP000184342"/>
    </source>
</evidence>